<gene>
    <name evidence="4" type="ordered locus">Xcel_2416</name>
</gene>
<dbReference type="Pfam" id="PF01844">
    <property type="entry name" value="HNH"/>
    <property type="match status" value="1"/>
</dbReference>
<evidence type="ECO:0000313" key="5">
    <source>
        <dbReference type="Proteomes" id="UP000002255"/>
    </source>
</evidence>
<accession>D1BW86</accession>
<keyword evidence="4" id="KW-0255">Endonuclease</keyword>
<dbReference type="STRING" id="446471.Xcel_2416"/>
<keyword evidence="4" id="KW-0540">Nuclease</keyword>
<dbReference type="Proteomes" id="UP000002255">
    <property type="component" value="Chromosome"/>
</dbReference>
<dbReference type="OrthoDB" id="5197219at2"/>
<dbReference type="InterPro" id="IPR003615">
    <property type="entry name" value="HNH_nuc"/>
</dbReference>
<feature type="compositionally biased region" description="Acidic residues" evidence="2">
    <location>
        <begin position="582"/>
        <end position="603"/>
    </location>
</feature>
<dbReference type="CDD" id="cd00085">
    <property type="entry name" value="HNHc"/>
    <property type="match status" value="1"/>
</dbReference>
<dbReference type="InterPro" id="IPR002711">
    <property type="entry name" value="HNH"/>
</dbReference>
<comment type="similarity">
    <text evidence="1">Belongs to the Rv1128c/1148c/1588c/1702c/1945/3466 family.</text>
</comment>
<evidence type="ECO:0000256" key="1">
    <source>
        <dbReference type="ARBA" id="ARBA00023450"/>
    </source>
</evidence>
<dbReference type="AlphaFoldDB" id="D1BW86"/>
<dbReference type="Gene3D" id="1.10.30.50">
    <property type="match status" value="1"/>
</dbReference>
<feature type="compositionally biased region" description="Low complexity" evidence="2">
    <location>
        <begin position="527"/>
        <end position="560"/>
    </location>
</feature>
<feature type="region of interest" description="Disordered" evidence="2">
    <location>
        <begin position="352"/>
        <end position="389"/>
    </location>
</feature>
<dbReference type="GO" id="GO:0004519">
    <property type="term" value="F:endonuclease activity"/>
    <property type="evidence" value="ECO:0007669"/>
    <property type="project" value="UniProtKB-KW"/>
</dbReference>
<sequence length="603" mass="63623">MTQPAAQETTGSDTVAGGRVPEAFAAEVGTRLAALRALVPQDDGSLGARLFDRPGLVDSMLGRDLLDPLDLTPDVAPEGHGATGAGLPVAVTDLLRVVGPVGVEALDATIEAITVVRARVNALEALEAVLYERARRQALRAQLLDGTDPMVRTASSDRRRDLARRAVTADIALATHHTEHQVTARMSRAHALTARAPHTLTAALTGHVGWTNAAKVADTIDDLTPAMAATLDQQVAHAAACQNPRRFAATVRRTRDRLHPTPPQVRAAEATTKRGVWIDPGKDGMAWLTLHAPAPAIHAIGDRLDRTATHQRTTGDPRTLAQLRADTATALLLDDGTLDLTTLHLTDTAAPASTATDAGAPHGGDGDIPATDDRDDMRHGGAPPGSTAPDLAVLARSIRPHIYLTIPVLTLLDRADEPALLDGTVPIDPDTARNLAALAPSFTRILTHPLTGNVLAMDARTYTPPAALRRHLVVRDTTCRFPGCGRPATNTDADHTHAHAAGGATTHSNLALLCRHHHVLKHQTRYAATQTPDTTDATSPAPGSTGTLTWTTPTGRTYTTRPEPIPTTLHTTAPGPIHIPTPDDDPEHDGDGYGDDPDGDPPF</sequence>
<protein>
    <submittedName>
        <fullName evidence="4">HNH endonuclease</fullName>
    </submittedName>
</protein>
<keyword evidence="4" id="KW-0378">Hydrolase</keyword>
<dbReference type="Pfam" id="PF02720">
    <property type="entry name" value="DUF222"/>
    <property type="match status" value="1"/>
</dbReference>
<dbReference type="EMBL" id="CP001821">
    <property type="protein sequence ID" value="ACZ31431.1"/>
    <property type="molecule type" value="Genomic_DNA"/>
</dbReference>
<reference evidence="5" key="1">
    <citation type="submission" date="2009-11" db="EMBL/GenBank/DDBJ databases">
        <title>The complete chromosome of Xylanimonas cellulosilytica DSM 15894.</title>
        <authorList>
            <consortium name="US DOE Joint Genome Institute (JGI-PGF)"/>
            <person name="Lucas S."/>
            <person name="Copeland A."/>
            <person name="Lapidus A."/>
            <person name="Glavina del Rio T."/>
            <person name="Dalin E."/>
            <person name="Tice H."/>
            <person name="Bruce D."/>
            <person name="Goodwin L."/>
            <person name="Pitluck S."/>
            <person name="Kyrpides N."/>
            <person name="Mavromatis K."/>
            <person name="Ivanova N."/>
            <person name="Mikhailova N."/>
            <person name="Foster B."/>
            <person name="Clum A."/>
            <person name="Brettin T."/>
            <person name="Detter J.C."/>
            <person name="Han C."/>
            <person name="Larimer F."/>
            <person name="Land M."/>
            <person name="Hauser L."/>
            <person name="Markowitz V."/>
            <person name="Cheng J.F."/>
            <person name="Hugenholtz P."/>
            <person name="Woyke T."/>
            <person name="Wu D."/>
            <person name="Gehrich-Schroeter G."/>
            <person name="Schneider S."/>
            <person name="Pukall S.R."/>
            <person name="Klenk H.P."/>
            <person name="Eisen J.A."/>
        </authorList>
    </citation>
    <scope>NUCLEOTIDE SEQUENCE [LARGE SCALE GENOMIC DNA]</scope>
    <source>
        <strain evidence="5">DSM 15894 / CECT 5975 / LMG 20990 / XIL07</strain>
    </source>
</reference>
<dbReference type="RefSeq" id="WP_012879173.1">
    <property type="nucleotide sequence ID" value="NC_013530.1"/>
</dbReference>
<dbReference type="HOGENOM" id="CLU_021786_4_0_11"/>
<dbReference type="GO" id="GO:0003676">
    <property type="term" value="F:nucleic acid binding"/>
    <property type="evidence" value="ECO:0007669"/>
    <property type="project" value="InterPro"/>
</dbReference>
<reference evidence="4 5" key="2">
    <citation type="journal article" date="2010" name="Stand. Genomic Sci.">
        <title>Complete genome sequence of Xylanimonas cellulosilytica type strain (XIL07).</title>
        <authorList>
            <person name="Foster B."/>
            <person name="Pukall R."/>
            <person name="Abt B."/>
            <person name="Nolan M."/>
            <person name="Glavina Del Rio T."/>
            <person name="Chen F."/>
            <person name="Lucas S."/>
            <person name="Tice H."/>
            <person name="Pitluck S."/>
            <person name="Cheng J.-F."/>
            <person name="Chertkov O."/>
            <person name="Brettin T."/>
            <person name="Han C."/>
            <person name="Detter J.C."/>
            <person name="Bruce D."/>
            <person name="Goodwin L."/>
            <person name="Ivanova N."/>
            <person name="Mavromatis K."/>
            <person name="Pati A."/>
            <person name="Mikhailova N."/>
            <person name="Chen A."/>
            <person name="Palaniappan K."/>
            <person name="Land M."/>
            <person name="Hauser L."/>
            <person name="Chang Y.-J."/>
            <person name="Jeffries C.D."/>
            <person name="Chain P."/>
            <person name="Rohde M."/>
            <person name="Goeker M."/>
            <person name="Bristow J."/>
            <person name="Eisen J.A."/>
            <person name="Markowitz V."/>
            <person name="Hugenholtz P."/>
            <person name="Kyrpides N.C."/>
            <person name="Klenk H.-P."/>
            <person name="Lapidus A."/>
        </authorList>
    </citation>
    <scope>NUCLEOTIDE SEQUENCE [LARGE SCALE GENOMIC DNA]</scope>
    <source>
        <strain evidence="5">DSM 15894 / CECT 5975 / LMG 20990 / XIL07</strain>
    </source>
</reference>
<evidence type="ECO:0000256" key="2">
    <source>
        <dbReference type="SAM" id="MobiDB-lite"/>
    </source>
</evidence>
<dbReference type="InterPro" id="IPR003870">
    <property type="entry name" value="DUF222"/>
</dbReference>
<proteinExistence type="inferred from homology"/>
<name>D1BW86_XYLCX</name>
<feature type="region of interest" description="Disordered" evidence="2">
    <location>
        <begin position="524"/>
        <end position="603"/>
    </location>
</feature>
<dbReference type="SMART" id="SM00507">
    <property type="entry name" value="HNHc"/>
    <property type="match status" value="1"/>
</dbReference>
<dbReference type="eggNOG" id="COG1403">
    <property type="taxonomic scope" value="Bacteria"/>
</dbReference>
<dbReference type="GO" id="GO:0008270">
    <property type="term" value="F:zinc ion binding"/>
    <property type="evidence" value="ECO:0007669"/>
    <property type="project" value="InterPro"/>
</dbReference>
<feature type="domain" description="HNH nuclease" evidence="3">
    <location>
        <begin position="467"/>
        <end position="519"/>
    </location>
</feature>
<evidence type="ECO:0000313" key="4">
    <source>
        <dbReference type="EMBL" id="ACZ31431.1"/>
    </source>
</evidence>
<organism evidence="4 5">
    <name type="scientific">Xylanimonas cellulosilytica (strain DSM 15894 / JCM 12276 / CECT 5975 / KCTC 9989 / LMG 20990 / NBRC 107835 / XIL07)</name>
    <dbReference type="NCBI Taxonomy" id="446471"/>
    <lineage>
        <taxon>Bacteria</taxon>
        <taxon>Bacillati</taxon>
        <taxon>Actinomycetota</taxon>
        <taxon>Actinomycetes</taxon>
        <taxon>Micrococcales</taxon>
        <taxon>Promicromonosporaceae</taxon>
        <taxon>Xylanimonas</taxon>
    </lineage>
</organism>
<dbReference type="KEGG" id="xce:Xcel_2416"/>
<evidence type="ECO:0000259" key="3">
    <source>
        <dbReference type="SMART" id="SM00507"/>
    </source>
</evidence>
<keyword evidence="5" id="KW-1185">Reference proteome</keyword>